<comment type="similarity">
    <text evidence="4">Belongs to the cytochrome b5 family.</text>
</comment>
<feature type="compositionally biased region" description="Polar residues" evidence="5">
    <location>
        <begin position="117"/>
        <end position="128"/>
    </location>
</feature>
<keyword evidence="1" id="KW-0349">Heme</keyword>
<dbReference type="InterPro" id="IPR001199">
    <property type="entry name" value="Cyt_B5-like_heme/steroid-bd"/>
</dbReference>
<reference evidence="7" key="1">
    <citation type="submission" date="2021-01" db="EMBL/GenBank/DDBJ databases">
        <authorList>
            <person name="Corre E."/>
            <person name="Pelletier E."/>
            <person name="Niang G."/>
            <person name="Scheremetjew M."/>
            <person name="Finn R."/>
            <person name="Kale V."/>
            <person name="Holt S."/>
            <person name="Cochrane G."/>
            <person name="Meng A."/>
            <person name="Brown T."/>
            <person name="Cohen L."/>
        </authorList>
    </citation>
    <scope>NUCLEOTIDE SEQUENCE</scope>
    <source>
        <strain evidence="7">CCMP645</strain>
    </source>
</reference>
<dbReference type="EMBL" id="HBIZ01059062">
    <property type="protein sequence ID" value="CAE0784295.1"/>
    <property type="molecule type" value="Transcribed_RNA"/>
</dbReference>
<organism evidence="7">
    <name type="scientific">Chrysotila carterae</name>
    <name type="common">Marine alga</name>
    <name type="synonym">Syracosphaera carterae</name>
    <dbReference type="NCBI Taxonomy" id="13221"/>
    <lineage>
        <taxon>Eukaryota</taxon>
        <taxon>Haptista</taxon>
        <taxon>Haptophyta</taxon>
        <taxon>Prymnesiophyceae</taxon>
        <taxon>Isochrysidales</taxon>
        <taxon>Isochrysidaceae</taxon>
        <taxon>Chrysotila</taxon>
    </lineage>
</organism>
<protein>
    <recommendedName>
        <fullName evidence="6">Cytochrome b5 heme-binding domain-containing protein</fullName>
    </recommendedName>
</protein>
<dbReference type="AlphaFoldDB" id="A0A7S4C1R0"/>
<dbReference type="Gene3D" id="3.10.120.10">
    <property type="entry name" value="Cytochrome b5-like heme/steroid binding domain"/>
    <property type="match status" value="1"/>
</dbReference>
<dbReference type="PANTHER" id="PTHR19359">
    <property type="entry name" value="CYTOCHROME B5"/>
    <property type="match status" value="1"/>
</dbReference>
<dbReference type="InterPro" id="IPR036400">
    <property type="entry name" value="Cyt_B5-like_heme/steroid_sf"/>
</dbReference>
<keyword evidence="2" id="KW-0479">Metal-binding</keyword>
<keyword evidence="3" id="KW-0408">Iron</keyword>
<feature type="region of interest" description="Disordered" evidence="5">
    <location>
        <begin position="114"/>
        <end position="148"/>
    </location>
</feature>
<evidence type="ECO:0000256" key="5">
    <source>
        <dbReference type="SAM" id="MobiDB-lite"/>
    </source>
</evidence>
<dbReference type="InterPro" id="IPR050668">
    <property type="entry name" value="Cytochrome_b5"/>
</dbReference>
<name>A0A7S4C1R0_CHRCT</name>
<dbReference type="PROSITE" id="PS50255">
    <property type="entry name" value="CYTOCHROME_B5_2"/>
    <property type="match status" value="1"/>
</dbReference>
<evidence type="ECO:0000259" key="6">
    <source>
        <dbReference type="PROSITE" id="PS50255"/>
    </source>
</evidence>
<gene>
    <name evidence="7" type="ORF">PCAR00345_LOCUS37000</name>
</gene>
<feature type="compositionally biased region" description="Polar residues" evidence="5">
    <location>
        <begin position="136"/>
        <end position="146"/>
    </location>
</feature>
<evidence type="ECO:0000313" key="7">
    <source>
        <dbReference type="EMBL" id="CAE0784295.1"/>
    </source>
</evidence>
<dbReference type="SUPFAM" id="SSF55856">
    <property type="entry name" value="Cytochrome b5-like heme/steroid binding domain"/>
    <property type="match status" value="1"/>
</dbReference>
<evidence type="ECO:0000256" key="4">
    <source>
        <dbReference type="ARBA" id="ARBA00038168"/>
    </source>
</evidence>
<evidence type="ECO:0000256" key="1">
    <source>
        <dbReference type="ARBA" id="ARBA00022617"/>
    </source>
</evidence>
<evidence type="ECO:0000256" key="3">
    <source>
        <dbReference type="ARBA" id="ARBA00023004"/>
    </source>
</evidence>
<proteinExistence type="inferred from homology"/>
<dbReference type="GO" id="GO:0020037">
    <property type="term" value="F:heme binding"/>
    <property type="evidence" value="ECO:0007669"/>
    <property type="project" value="TreeGrafter"/>
</dbReference>
<accession>A0A7S4C1R0</accession>
<feature type="domain" description="Cytochrome b5 heme-binding" evidence="6">
    <location>
        <begin position="161"/>
        <end position="222"/>
    </location>
</feature>
<sequence length="521" mass="56916">MLYASQTRKQKHSHLCAISCVLILSLLSQGYAHFVAYRVSRILLPRRPTFHRQRMIRVQIPITDDDGISCPHATTRTAYHLGQSRAKTLVNQSKPILPIGAGALRRPVHMRVPAPSHTATANNHSLSTKGLPATGQRPSNGSSVETQRIPEDQSALAPIVVSIGGVMRDVTAFAAEHPGGIAVLRKYQGKDATKAFLAAGHSKHAADLLDRLPVITHTGTQAGNSQPVEAESGLVEQVKKRARWKKLFTFEDRFNIHKTLGVYVLLHYAYRYTLALRCSDSTGGLAGGAVIPLLMVWTHAILSLSSLIFQVPKERVEGKPMIWSEFRAHNIIFAMRSIICVTLCWCARGYPELRTACVAGSALTVLIAQRAADAATARLRLDSTSSTTATMPYWPSASPKTIQAFKTFYAYCQYCATCACLACLNPFWPFAIMLPIQLASVLMTLVRKSILSAKGYHLLYTGSLLMPFFVGLRDPALHGHFATLLALSAGLFSGRRAGFSKQALWVPVCIARIAAVCFLGV</sequence>
<dbReference type="GO" id="GO:0046872">
    <property type="term" value="F:metal ion binding"/>
    <property type="evidence" value="ECO:0007669"/>
    <property type="project" value="UniProtKB-KW"/>
</dbReference>
<dbReference type="Pfam" id="PF00173">
    <property type="entry name" value="Cyt-b5"/>
    <property type="match status" value="1"/>
</dbReference>
<evidence type="ECO:0000256" key="2">
    <source>
        <dbReference type="ARBA" id="ARBA00022723"/>
    </source>
</evidence>
<dbReference type="GO" id="GO:0016020">
    <property type="term" value="C:membrane"/>
    <property type="evidence" value="ECO:0007669"/>
    <property type="project" value="TreeGrafter"/>
</dbReference>